<dbReference type="EMBL" id="CP016171">
    <property type="protein sequence ID" value="ANN70586.1"/>
    <property type="molecule type" value="Genomic_DNA"/>
</dbReference>
<dbReference type="InterPro" id="IPR037401">
    <property type="entry name" value="SnoaL-like"/>
</dbReference>
<dbReference type="InterPro" id="IPR032710">
    <property type="entry name" value="NTF2-like_dom_sf"/>
</dbReference>
<evidence type="ECO:0000313" key="2">
    <source>
        <dbReference type="EMBL" id="ANN70586.1"/>
    </source>
</evidence>
<dbReference type="Gene3D" id="3.10.450.50">
    <property type="match status" value="1"/>
</dbReference>
<dbReference type="SUPFAM" id="SSF54427">
    <property type="entry name" value="NTF2-like"/>
    <property type="match status" value="1"/>
</dbReference>
<proteinExistence type="predicted"/>
<dbReference type="PIRSF" id="PIRSF030561">
    <property type="entry name" value="UCP030561"/>
    <property type="match status" value="1"/>
</dbReference>
<dbReference type="InterPro" id="IPR008317">
    <property type="entry name" value="UCP030561"/>
</dbReference>
<accession>A0A193FTS2</accession>
<dbReference type="Proteomes" id="UP000092213">
    <property type="component" value="Chromosome"/>
</dbReference>
<dbReference type="Pfam" id="PF12680">
    <property type="entry name" value="SnoaL_2"/>
    <property type="match status" value="1"/>
</dbReference>
<protein>
    <submittedName>
        <fullName evidence="2">Steroid delta-isomerase</fullName>
    </submittedName>
</protein>
<reference evidence="2 3" key="1">
    <citation type="submission" date="2016-06" db="EMBL/GenBank/DDBJ databases">
        <title>Complete genome sequences of Bordetella bronchialis and Bordetella flabilis.</title>
        <authorList>
            <person name="LiPuma J.J."/>
            <person name="Spilker T."/>
        </authorList>
    </citation>
    <scope>NUCLEOTIDE SEQUENCE [LARGE SCALE GENOMIC DNA]</scope>
    <source>
        <strain evidence="2 3">AU17976</strain>
    </source>
</reference>
<dbReference type="AlphaFoldDB" id="A0A193FTS2"/>
<feature type="domain" description="SnoaL-like" evidence="1">
    <location>
        <begin position="10"/>
        <end position="109"/>
    </location>
</feature>
<dbReference type="STRING" id="463025.BAU08_03900"/>
<keyword evidence="2" id="KW-0413">Isomerase</keyword>
<sequence>MTQDSPAAVVQKQLDAYNAKDLDALLQAYAPDAEQYALHGALLAKGHEAMRARFAARLAEPDLHARLLARTVMDNIVTDLEVVTRNFPEGVGTMEMLCVYEVVDGRIQRASFALGKPLLS</sequence>
<evidence type="ECO:0000259" key="1">
    <source>
        <dbReference type="Pfam" id="PF12680"/>
    </source>
</evidence>
<organism evidence="2 3">
    <name type="scientific">Bordetella bronchialis</name>
    <dbReference type="NCBI Taxonomy" id="463025"/>
    <lineage>
        <taxon>Bacteria</taxon>
        <taxon>Pseudomonadati</taxon>
        <taxon>Pseudomonadota</taxon>
        <taxon>Betaproteobacteria</taxon>
        <taxon>Burkholderiales</taxon>
        <taxon>Alcaligenaceae</taxon>
        <taxon>Bordetella</taxon>
    </lineage>
</organism>
<name>A0A193FTS2_9BORD</name>
<gene>
    <name evidence="2" type="ORF">BAU08_03900</name>
</gene>
<dbReference type="GO" id="GO:0016853">
    <property type="term" value="F:isomerase activity"/>
    <property type="evidence" value="ECO:0007669"/>
    <property type="project" value="UniProtKB-KW"/>
</dbReference>
<dbReference type="RefSeq" id="WP_066668216.1">
    <property type="nucleotide sequence ID" value="NZ_CP016171.1"/>
</dbReference>
<evidence type="ECO:0000313" key="3">
    <source>
        <dbReference type="Proteomes" id="UP000092213"/>
    </source>
</evidence>